<accession>A0A495PIS1</accession>
<proteinExistence type="predicted"/>
<evidence type="ECO:0000313" key="3">
    <source>
        <dbReference type="Proteomes" id="UP000276282"/>
    </source>
</evidence>
<feature type="chain" id="PRO_5019746791" evidence="1">
    <location>
        <begin position="23"/>
        <end position="544"/>
    </location>
</feature>
<evidence type="ECO:0000256" key="1">
    <source>
        <dbReference type="SAM" id="SignalP"/>
    </source>
</evidence>
<dbReference type="Proteomes" id="UP000276282">
    <property type="component" value="Unassembled WGS sequence"/>
</dbReference>
<gene>
    <name evidence="2" type="ORF">BC962_2406</name>
</gene>
<dbReference type="RefSeq" id="WP_121346234.1">
    <property type="nucleotide sequence ID" value="NZ_RBLG01000003.1"/>
</dbReference>
<dbReference type="EMBL" id="RBLG01000003">
    <property type="protein sequence ID" value="RKS50634.1"/>
    <property type="molecule type" value="Genomic_DNA"/>
</dbReference>
<sequence length="544" mass="60678">MKNARISVMIIAVLAMCFTSCSKEDNASQDPEGPQAVEKVTLSFDMALKKFDQSRMQTMKTPVNEDSDVPMCPNAETTPAFILAMIEKPGGGYVSDGVGEANDVLIRVIDNTSDSNADGLDNYLTYEETFLELDPGDYTLRYFAVLDAGMNIMWIAPNSDDTYGPANFANFVNNPLPHVIELEEGTKHYDEVEVLCYDQAFAREYGYLFFDFQMVPLTYVCFFGNECDINGRHTPSNFKIIVWEHDTEAQSPDAFFDIVLDRSKALVEETNNAVYENGIVKSADPLCIPLPDRTGTDSYYAEIWTVDENGNEEDLIRRGNFTDTMIKNGAFDDPDSDLKKYWHFREGPYCEEDSTPCLLSPLAWYENNFNDSAFLTGSGITTGTQYSYVAPNTSNALVPEGTYTFINNPSNVHPDFANFDNGDNMMVINGSVENDKTVYYSFTCQDICPNSDYYVTFETRSVVTRSPAELRVSVDSNLLADVITTTDNFQKVGLWIRSDASGQLKLQILNDNTAPSGNDFALDDVKISNNPSIMTGLDVLVVQP</sequence>
<keyword evidence="1" id="KW-0732">Signal</keyword>
<evidence type="ECO:0000313" key="2">
    <source>
        <dbReference type="EMBL" id="RKS50634.1"/>
    </source>
</evidence>
<reference evidence="2 3" key="1">
    <citation type="submission" date="2018-10" db="EMBL/GenBank/DDBJ databases">
        <title>Genomic Encyclopedia of Archaeal and Bacterial Type Strains, Phase II (KMG-II): from individual species to whole genera.</title>
        <authorList>
            <person name="Goeker M."/>
        </authorList>
    </citation>
    <scope>NUCLEOTIDE SEQUENCE [LARGE SCALE GENOMIC DNA]</scope>
    <source>
        <strain evidence="2 3">DSM 19839</strain>
    </source>
</reference>
<feature type="signal peptide" evidence="1">
    <location>
        <begin position="1"/>
        <end position="22"/>
    </location>
</feature>
<dbReference type="OrthoDB" id="972683at2"/>
<keyword evidence="3" id="KW-1185">Reference proteome</keyword>
<dbReference type="AlphaFoldDB" id="A0A495PIS1"/>
<comment type="caution">
    <text evidence="2">The sequence shown here is derived from an EMBL/GenBank/DDBJ whole genome shotgun (WGS) entry which is preliminary data.</text>
</comment>
<organism evidence="2 3">
    <name type="scientific">Gillisia mitskevichiae</name>
    <dbReference type="NCBI Taxonomy" id="270921"/>
    <lineage>
        <taxon>Bacteria</taxon>
        <taxon>Pseudomonadati</taxon>
        <taxon>Bacteroidota</taxon>
        <taxon>Flavobacteriia</taxon>
        <taxon>Flavobacteriales</taxon>
        <taxon>Flavobacteriaceae</taxon>
        <taxon>Gillisia</taxon>
    </lineage>
</organism>
<name>A0A495PIS1_9FLAO</name>
<protein>
    <submittedName>
        <fullName evidence="2">Uncharacterized protein</fullName>
    </submittedName>
</protein>